<reference evidence="5" key="2">
    <citation type="submission" date="2025-08" db="UniProtKB">
        <authorList>
            <consortium name="RefSeq"/>
        </authorList>
    </citation>
    <scope>IDENTIFICATION</scope>
    <source>
        <tissue evidence="5">Leaf</tissue>
    </source>
</reference>
<evidence type="ECO:0000313" key="5">
    <source>
        <dbReference type="RefSeq" id="XP_021856246.2"/>
    </source>
</evidence>
<dbReference type="InterPro" id="IPR000424">
    <property type="entry name" value="Primosome_PriB/ssb"/>
</dbReference>
<dbReference type="GO" id="GO:0090297">
    <property type="term" value="P:positive regulation of mitochondrial DNA replication"/>
    <property type="evidence" value="ECO:0000318"/>
    <property type="project" value="GO_Central"/>
</dbReference>
<dbReference type="SUPFAM" id="SSF50249">
    <property type="entry name" value="Nucleic acid-binding proteins"/>
    <property type="match status" value="1"/>
</dbReference>
<dbReference type="AlphaFoldDB" id="A0A9R0IVS3"/>
<accession>A0A9R0IVS3</accession>
<feature type="region of interest" description="Disordered" evidence="3">
    <location>
        <begin position="35"/>
        <end position="59"/>
    </location>
</feature>
<name>A0A9R0IVS3_SPIOL</name>
<keyword evidence="4" id="KW-1185">Reference proteome</keyword>
<evidence type="ECO:0000256" key="2">
    <source>
        <dbReference type="PROSITE-ProRule" id="PRU00252"/>
    </source>
</evidence>
<gene>
    <name evidence="5" type="primary">LOC110795539</name>
</gene>
<dbReference type="InterPro" id="IPR012340">
    <property type="entry name" value="NA-bd_OB-fold"/>
</dbReference>
<dbReference type="GO" id="GO:0042645">
    <property type="term" value="C:mitochondrial nucleoid"/>
    <property type="evidence" value="ECO:0000318"/>
    <property type="project" value="GO_Central"/>
</dbReference>
<evidence type="ECO:0000256" key="3">
    <source>
        <dbReference type="SAM" id="MobiDB-lite"/>
    </source>
</evidence>
<feature type="region of interest" description="Disordered" evidence="3">
    <location>
        <begin position="166"/>
        <end position="201"/>
    </location>
</feature>
<organism evidence="4 5">
    <name type="scientific">Spinacia oleracea</name>
    <name type="common">Spinach</name>
    <dbReference type="NCBI Taxonomy" id="3562"/>
    <lineage>
        <taxon>Eukaryota</taxon>
        <taxon>Viridiplantae</taxon>
        <taxon>Streptophyta</taxon>
        <taxon>Embryophyta</taxon>
        <taxon>Tracheophyta</taxon>
        <taxon>Spermatophyta</taxon>
        <taxon>Magnoliopsida</taxon>
        <taxon>eudicotyledons</taxon>
        <taxon>Gunneridae</taxon>
        <taxon>Pentapetalae</taxon>
        <taxon>Caryophyllales</taxon>
        <taxon>Chenopodiaceae</taxon>
        <taxon>Chenopodioideae</taxon>
        <taxon>Anserineae</taxon>
        <taxon>Spinacia</taxon>
    </lineage>
</organism>
<dbReference type="InterPro" id="IPR011344">
    <property type="entry name" value="ssDNA-bd"/>
</dbReference>
<feature type="compositionally biased region" description="Basic and acidic residues" evidence="3">
    <location>
        <begin position="166"/>
        <end position="183"/>
    </location>
</feature>
<dbReference type="PANTHER" id="PTHR10302:SF18">
    <property type="entry name" value="PROTEIN OSB1, MITOCHONDRIAL"/>
    <property type="match status" value="1"/>
</dbReference>
<evidence type="ECO:0000256" key="1">
    <source>
        <dbReference type="ARBA" id="ARBA00023125"/>
    </source>
</evidence>
<dbReference type="GeneID" id="110795539"/>
<reference evidence="4" key="1">
    <citation type="journal article" date="2021" name="Nat. Commun.">
        <title>Genomic analyses provide insights into spinach domestication and the genetic basis of agronomic traits.</title>
        <authorList>
            <person name="Cai X."/>
            <person name="Sun X."/>
            <person name="Xu C."/>
            <person name="Sun H."/>
            <person name="Wang X."/>
            <person name="Ge C."/>
            <person name="Zhang Z."/>
            <person name="Wang Q."/>
            <person name="Fei Z."/>
            <person name="Jiao C."/>
            <person name="Wang Q."/>
        </authorList>
    </citation>
    <scope>NUCLEOTIDE SEQUENCE [LARGE SCALE GENOMIC DNA]</scope>
    <source>
        <strain evidence="4">cv. Varoflay</strain>
    </source>
</reference>
<dbReference type="GO" id="GO:0008047">
    <property type="term" value="F:enzyme activator activity"/>
    <property type="evidence" value="ECO:0000318"/>
    <property type="project" value="GO_Central"/>
</dbReference>
<proteinExistence type="predicted"/>
<protein>
    <submittedName>
        <fullName evidence="5">Protein OSB2, chloroplastic</fullName>
    </submittedName>
</protein>
<feature type="compositionally biased region" description="Basic and acidic residues" evidence="3">
    <location>
        <begin position="420"/>
        <end position="438"/>
    </location>
</feature>
<feature type="region of interest" description="Disordered" evidence="3">
    <location>
        <begin position="227"/>
        <end position="246"/>
    </location>
</feature>
<dbReference type="GO" id="GO:0006260">
    <property type="term" value="P:DNA replication"/>
    <property type="evidence" value="ECO:0000318"/>
    <property type="project" value="GO_Central"/>
</dbReference>
<dbReference type="GO" id="GO:0006264">
    <property type="term" value="P:mitochondrial DNA replication"/>
    <property type="evidence" value="ECO:0007669"/>
    <property type="project" value="TreeGrafter"/>
</dbReference>
<dbReference type="PANTHER" id="PTHR10302">
    <property type="entry name" value="SINGLE-STRANDED DNA-BINDING PROTEIN"/>
    <property type="match status" value="1"/>
</dbReference>
<dbReference type="GO" id="GO:0003697">
    <property type="term" value="F:single-stranded DNA binding"/>
    <property type="evidence" value="ECO:0000318"/>
    <property type="project" value="GO_Central"/>
</dbReference>
<feature type="region of interest" description="Disordered" evidence="3">
    <location>
        <begin position="403"/>
        <end position="438"/>
    </location>
</feature>
<dbReference type="KEGG" id="soe:110795539"/>
<keyword evidence="1 2" id="KW-0238">DNA-binding</keyword>
<feature type="compositionally biased region" description="Basic and acidic residues" evidence="3">
    <location>
        <begin position="403"/>
        <end position="412"/>
    </location>
</feature>
<dbReference type="Gene3D" id="2.40.50.140">
    <property type="entry name" value="Nucleic acid-binding proteins"/>
    <property type="match status" value="1"/>
</dbReference>
<dbReference type="PROSITE" id="PS50935">
    <property type="entry name" value="SSB"/>
    <property type="match status" value="1"/>
</dbReference>
<evidence type="ECO:0000313" key="4">
    <source>
        <dbReference type="Proteomes" id="UP000813463"/>
    </source>
</evidence>
<feature type="compositionally biased region" description="Basic and acidic residues" evidence="3">
    <location>
        <begin position="191"/>
        <end position="201"/>
    </location>
</feature>
<sequence length="438" mass="50084">MITRALHRLRSPITTSFIHHLNGVSHLSSSAAIDPAAQPHRNSAAASDADTPKSARPSTITWEPRLHNSASFIGTVEFPLKQYATQDEHLGVYTSLRVKTSPHSDTSFCISLEMWGALAERALLHLKQKDYIYVSGELGSYTKATSDGKESLKYKVTAKELNYVKLDESGKHSDHQQKEREAPGKNSPRVLDSEKESGEHLGESGLQMKNNRFHLWQILFANPNEWYDNRKNKRNPKQPDFKNKSTGEALWFNESDPSWVKKQIELLDSRLSGSSNYDMTSKLYPSRFVTDELLMVPNPMVAVRELDDAKPDEPERNFQTVVNSGQKTAELLDETSLQKKNNRLLLWQTFFANPDEWYDNRKNKKNPKQPDFKHKSSGEALWLSERGPEWINKKIEELDCRVSGRAKEKETSKSSQTKWVSEEMLKEVHPTRSKVDCQ</sequence>
<dbReference type="RefSeq" id="XP_021856246.2">
    <property type="nucleotide sequence ID" value="XM_022000554.2"/>
</dbReference>
<dbReference type="Proteomes" id="UP000813463">
    <property type="component" value="Chromosome 5"/>
</dbReference>